<keyword evidence="2" id="KW-0012">Acyltransferase</keyword>
<dbReference type="InterPro" id="IPR000182">
    <property type="entry name" value="GNAT_dom"/>
</dbReference>
<dbReference type="PROSITE" id="PS51186">
    <property type="entry name" value="GNAT"/>
    <property type="match status" value="1"/>
</dbReference>
<dbReference type="Pfam" id="PF00583">
    <property type="entry name" value="Acetyltransf_1"/>
    <property type="match status" value="1"/>
</dbReference>
<reference evidence="2" key="1">
    <citation type="submission" date="2014-07" db="EMBL/GenBank/DDBJ databases">
        <authorList>
            <person name="Zhang J.E."/>
            <person name="Yang H."/>
            <person name="Guo J."/>
            <person name="Deng Z."/>
            <person name="Luo H."/>
            <person name="Luo M."/>
            <person name="Zhao B."/>
        </authorList>
    </citation>
    <scope>NUCLEOTIDE SEQUENCE</scope>
    <source>
        <strain evidence="2">AM4</strain>
    </source>
</reference>
<dbReference type="CDD" id="cd04301">
    <property type="entry name" value="NAT_SF"/>
    <property type="match status" value="1"/>
</dbReference>
<name>A0A1L7RKQ5_9ACTO</name>
<dbReference type="Gene3D" id="3.40.630.30">
    <property type="match status" value="1"/>
</dbReference>
<dbReference type="AlphaFoldDB" id="A0A1L7RKQ5"/>
<keyword evidence="2" id="KW-0808">Transferase</keyword>
<proteinExistence type="predicted"/>
<sequence length="236" mass="26217">MSTTTYRPYEPRHAEGVMAIVLDAFNIRCYAPRPYLERSAAEVFLSECLLASTYAQVAVATDHAQGDGDEASGTERVMGVIMGRVEDEPPLPAQPLVHAHRLAGMAWLATAGMPQWDTLTQAFGFDYRRAELRQDVLMGRCAALTDEITLLAVHPACRGRGIGTRLYDGFMEHLRAHGRKDFFLYTDSLCGYEFCERQALTRAATRELRLDVPGLPENVEVYLYADEVPEAEPASA</sequence>
<protein>
    <submittedName>
        <fullName evidence="2">Acyl-CoA N-acyltransferase</fullName>
    </submittedName>
</protein>
<dbReference type="RefSeq" id="WP_210582398.1">
    <property type="nucleotide sequence ID" value="NZ_LK995543.1"/>
</dbReference>
<evidence type="ECO:0000313" key="2">
    <source>
        <dbReference type="EMBL" id="CED92676.1"/>
    </source>
</evidence>
<gene>
    <name evidence="2" type="ORF">AAM4_2844</name>
</gene>
<dbReference type="GO" id="GO:0016747">
    <property type="term" value="F:acyltransferase activity, transferring groups other than amino-acyl groups"/>
    <property type="evidence" value="ECO:0007669"/>
    <property type="project" value="InterPro"/>
</dbReference>
<dbReference type="EMBL" id="LK995543">
    <property type="protein sequence ID" value="CED92676.1"/>
    <property type="molecule type" value="Genomic_DNA"/>
</dbReference>
<organism evidence="2">
    <name type="scientific">Actinomyces succiniciruminis</name>
    <dbReference type="NCBI Taxonomy" id="1522002"/>
    <lineage>
        <taxon>Bacteria</taxon>
        <taxon>Bacillati</taxon>
        <taxon>Actinomycetota</taxon>
        <taxon>Actinomycetes</taxon>
        <taxon>Actinomycetales</taxon>
        <taxon>Actinomycetaceae</taxon>
        <taxon>Actinomyces</taxon>
    </lineage>
</organism>
<dbReference type="InterPro" id="IPR016181">
    <property type="entry name" value="Acyl_CoA_acyltransferase"/>
</dbReference>
<feature type="domain" description="N-acetyltransferase" evidence="1">
    <location>
        <begin position="86"/>
        <end position="213"/>
    </location>
</feature>
<dbReference type="SUPFAM" id="SSF55729">
    <property type="entry name" value="Acyl-CoA N-acyltransferases (Nat)"/>
    <property type="match status" value="1"/>
</dbReference>
<accession>A0A1L7RKQ5</accession>
<evidence type="ECO:0000259" key="1">
    <source>
        <dbReference type="PROSITE" id="PS51186"/>
    </source>
</evidence>